<protein>
    <submittedName>
        <fullName evidence="6 8">Fad NAD binding oxidoreductases</fullName>
    </submittedName>
</protein>
<sequence>MTRQFQVYLNPSVSSITYSCVHCRAHLADHNDLISKAFQGSQGRAYLFDKVVNVKSASAEDRLLLTGQHRVADLHCAGCNSLLGWKYERAFEVSQRYKEGKYIIELAHLIKENRWTESCLPSSPSSGYQSGEATSPVGRPSSATIAAGGQRNEAFTVDSSGDEEAGPLSSTSTQQQRQPLSSALNANSEYSGTLRRTIGATTTPDVTFEQTSPQLNLACLRWSNLPLNDDSFLSHSISTYEIAPTRSFTARRTPGCLFHPAIVTTSAAAVPLLAAAPNGETEMEAESVVMADEVEGVREGASLHRPTSLLPHTVIPSFSTEAVQATVTANSNDPSGLGSTITSDANEAVVFSAALE</sequence>
<comment type="similarity">
    <text evidence="1">Belongs to the yippee family.</text>
</comment>
<dbReference type="PROSITE" id="PS51257">
    <property type="entry name" value="PROKAR_LIPOPROTEIN"/>
    <property type="match status" value="1"/>
</dbReference>
<evidence type="ECO:0000313" key="7">
    <source>
        <dbReference type="Proteomes" id="UP000492820"/>
    </source>
</evidence>
<dbReference type="Proteomes" id="UP000492820">
    <property type="component" value="Unassembled WGS sequence"/>
</dbReference>
<organism evidence="6">
    <name type="scientific">Echinococcus granulosus</name>
    <name type="common">Hydatid tapeworm</name>
    <dbReference type="NCBI Taxonomy" id="6210"/>
    <lineage>
        <taxon>Eukaryota</taxon>
        <taxon>Metazoa</taxon>
        <taxon>Spiralia</taxon>
        <taxon>Lophotrochozoa</taxon>
        <taxon>Platyhelminthes</taxon>
        <taxon>Cestoda</taxon>
        <taxon>Eucestoda</taxon>
        <taxon>Cyclophyllidea</taxon>
        <taxon>Taeniidae</taxon>
        <taxon>Echinococcus</taxon>
        <taxon>Echinococcus granulosus group</taxon>
    </lineage>
</organism>
<reference evidence="6" key="2">
    <citation type="submission" date="2014-06" db="EMBL/GenBank/DDBJ databases">
        <authorList>
            <person name="Aslett M."/>
        </authorList>
    </citation>
    <scope>NUCLEOTIDE SEQUENCE</scope>
</reference>
<dbReference type="PROSITE" id="PS51792">
    <property type="entry name" value="YIPPEE"/>
    <property type="match status" value="1"/>
</dbReference>
<name>A0A068WTE9_ECHGR</name>
<accession>A0A068WTE9</accession>
<feature type="compositionally biased region" description="Polar residues" evidence="4">
    <location>
        <begin position="121"/>
        <end position="133"/>
    </location>
</feature>
<evidence type="ECO:0000256" key="4">
    <source>
        <dbReference type="SAM" id="MobiDB-lite"/>
    </source>
</evidence>
<feature type="domain" description="Yippee" evidence="5">
    <location>
        <begin position="16"/>
        <end position="113"/>
    </location>
</feature>
<dbReference type="InterPro" id="IPR039058">
    <property type="entry name" value="Yippee_fam"/>
</dbReference>
<feature type="region of interest" description="Disordered" evidence="4">
    <location>
        <begin position="121"/>
        <end position="186"/>
    </location>
</feature>
<dbReference type="InterPro" id="IPR034751">
    <property type="entry name" value="Yippee"/>
</dbReference>
<evidence type="ECO:0000313" key="8">
    <source>
        <dbReference type="WBParaSite" id="EgrG_000532500"/>
    </source>
</evidence>
<reference evidence="6 7" key="1">
    <citation type="journal article" date="2013" name="Nature">
        <title>The genomes of four tapeworm species reveal adaptations to parasitism.</title>
        <authorList>
            <person name="Tsai I.J."/>
            <person name="Zarowiecki M."/>
            <person name="Holroyd N."/>
            <person name="Garciarrubio A."/>
            <person name="Sanchez-Flores A."/>
            <person name="Brooks K.L."/>
            <person name="Tracey A."/>
            <person name="Bobes R.J."/>
            <person name="Fragoso G."/>
            <person name="Sciutto E."/>
            <person name="Aslett M."/>
            <person name="Beasley H."/>
            <person name="Bennett H.M."/>
            <person name="Cai J."/>
            <person name="Camicia F."/>
            <person name="Clark R."/>
            <person name="Cucher M."/>
            <person name="De Silva N."/>
            <person name="Day T.A."/>
            <person name="Deplazes P."/>
            <person name="Estrada K."/>
            <person name="Fernandez C."/>
            <person name="Holland P.W."/>
            <person name="Hou J."/>
            <person name="Hu S."/>
            <person name="Huckvale T."/>
            <person name="Hung S.S."/>
            <person name="Kamenetzky L."/>
            <person name="Keane J.A."/>
            <person name="Kiss F."/>
            <person name="Koziol U."/>
            <person name="Lambert O."/>
            <person name="Liu K."/>
            <person name="Luo X."/>
            <person name="Luo Y."/>
            <person name="Macchiaroli N."/>
            <person name="Nichol S."/>
            <person name="Paps J."/>
            <person name="Parkinson J."/>
            <person name="Pouchkina-Stantcheva N."/>
            <person name="Riddiford N."/>
            <person name="Rosenzvit M."/>
            <person name="Salinas G."/>
            <person name="Wasmuth J.D."/>
            <person name="Zamanian M."/>
            <person name="Zheng Y."/>
            <person name="Cai X."/>
            <person name="Soberon X."/>
            <person name="Olson P.D."/>
            <person name="Laclette J.P."/>
            <person name="Brehm K."/>
            <person name="Berriman M."/>
            <person name="Garciarrubio A."/>
            <person name="Bobes R.J."/>
            <person name="Fragoso G."/>
            <person name="Sanchez-Flores A."/>
            <person name="Estrada K."/>
            <person name="Cevallos M.A."/>
            <person name="Morett E."/>
            <person name="Gonzalez V."/>
            <person name="Portillo T."/>
            <person name="Ochoa-Leyva A."/>
            <person name="Jose M.V."/>
            <person name="Sciutto E."/>
            <person name="Landa A."/>
            <person name="Jimenez L."/>
            <person name="Valdes V."/>
            <person name="Carrero J.C."/>
            <person name="Larralde C."/>
            <person name="Morales-Montor J."/>
            <person name="Limon-Lason J."/>
            <person name="Soberon X."/>
            <person name="Laclette J.P."/>
        </authorList>
    </citation>
    <scope>NUCLEOTIDE SEQUENCE [LARGE SCALE GENOMIC DNA]</scope>
</reference>
<reference evidence="8" key="3">
    <citation type="submission" date="2020-10" db="UniProtKB">
        <authorList>
            <consortium name="WormBaseParasite"/>
        </authorList>
    </citation>
    <scope>IDENTIFICATION</scope>
</reference>
<proteinExistence type="inferred from homology"/>
<dbReference type="EMBL" id="LK028582">
    <property type="protein sequence ID" value="CDS20964.1"/>
    <property type="molecule type" value="Genomic_DNA"/>
</dbReference>
<dbReference type="PANTHER" id="PTHR13848">
    <property type="entry name" value="PROTEIN YIPPEE-LIKE CG15309-RELATED"/>
    <property type="match status" value="1"/>
</dbReference>
<gene>
    <name evidence="6" type="ORF">EgrG_000532500</name>
</gene>
<dbReference type="Pfam" id="PF03226">
    <property type="entry name" value="Yippee-Mis18"/>
    <property type="match status" value="1"/>
</dbReference>
<dbReference type="OrthoDB" id="6407410at2759"/>
<evidence type="ECO:0000256" key="3">
    <source>
        <dbReference type="ARBA" id="ARBA00022833"/>
    </source>
</evidence>
<keyword evidence="2" id="KW-0479">Metal-binding</keyword>
<evidence type="ECO:0000256" key="2">
    <source>
        <dbReference type="ARBA" id="ARBA00022723"/>
    </source>
</evidence>
<dbReference type="InterPro" id="IPR004910">
    <property type="entry name" value="Yippee/Mis18/Cereblon"/>
</dbReference>
<keyword evidence="3" id="KW-0862">Zinc</keyword>
<dbReference type="GO" id="GO:0046872">
    <property type="term" value="F:metal ion binding"/>
    <property type="evidence" value="ECO:0007669"/>
    <property type="project" value="UniProtKB-KW"/>
</dbReference>
<evidence type="ECO:0000313" key="6">
    <source>
        <dbReference type="EMBL" id="CDS20964.1"/>
    </source>
</evidence>
<dbReference type="WBParaSite" id="EgrG_000532500">
    <property type="protein sequence ID" value="EgrG_000532500"/>
    <property type="gene ID" value="EgrG_000532500"/>
</dbReference>
<dbReference type="AlphaFoldDB" id="A0A068WTE9"/>
<evidence type="ECO:0000256" key="1">
    <source>
        <dbReference type="ARBA" id="ARBA00005613"/>
    </source>
</evidence>
<evidence type="ECO:0000259" key="5">
    <source>
        <dbReference type="PROSITE" id="PS51792"/>
    </source>
</evidence>
<feature type="compositionally biased region" description="Polar residues" evidence="4">
    <location>
        <begin position="168"/>
        <end position="186"/>
    </location>
</feature>